<dbReference type="PANTHER" id="PTHR31835">
    <property type="entry name" value="URIDINE DIPHOSPHATE GLUCOSE PYROPHOSPHATASE"/>
    <property type="match status" value="1"/>
</dbReference>
<dbReference type="InterPro" id="IPR055295">
    <property type="entry name" value="NUDT22/NUDT9-like"/>
</dbReference>
<dbReference type="GO" id="GO:0052751">
    <property type="term" value="F:GDP-mannose hydrolase activity"/>
    <property type="evidence" value="ECO:0007669"/>
    <property type="project" value="TreeGrafter"/>
</dbReference>
<evidence type="ECO:0000256" key="3">
    <source>
        <dbReference type="ARBA" id="ARBA00022801"/>
    </source>
</evidence>
<keyword evidence="4" id="KW-0460">Magnesium</keyword>
<evidence type="ECO:0000313" key="6">
    <source>
        <dbReference type="Proteomes" id="UP001178461"/>
    </source>
</evidence>
<comment type="cofactor">
    <cofactor evidence="1">
        <name>Mg(2+)</name>
        <dbReference type="ChEBI" id="CHEBI:18420"/>
    </cofactor>
</comment>
<keyword evidence="6" id="KW-1185">Reference proteome</keyword>
<evidence type="ECO:0000256" key="4">
    <source>
        <dbReference type="ARBA" id="ARBA00022842"/>
    </source>
</evidence>
<name>A0AA35LKT4_9SAUR</name>
<evidence type="ECO:0000256" key="1">
    <source>
        <dbReference type="ARBA" id="ARBA00001946"/>
    </source>
</evidence>
<gene>
    <name evidence="5" type="ORF">PODLI_1B031355</name>
</gene>
<dbReference type="GO" id="GO:0046872">
    <property type="term" value="F:metal ion binding"/>
    <property type="evidence" value="ECO:0007669"/>
    <property type="project" value="UniProtKB-KW"/>
</dbReference>
<keyword evidence="3 5" id="KW-0378">Hydrolase</keyword>
<dbReference type="EMBL" id="OX395143">
    <property type="protein sequence ID" value="CAI5798126.1"/>
    <property type="molecule type" value="Genomic_DNA"/>
</dbReference>
<dbReference type="AlphaFoldDB" id="A0AA35LKT4"/>
<accession>A0AA35LKT4</accession>
<evidence type="ECO:0000256" key="2">
    <source>
        <dbReference type="ARBA" id="ARBA00022723"/>
    </source>
</evidence>
<keyword evidence="2" id="KW-0479">Metal-binding</keyword>
<dbReference type="PANTHER" id="PTHR31835:SF1">
    <property type="entry name" value="URIDINE DIPHOSPHATE GLUCOSE PYROPHOSPHATASE NUDT22"/>
    <property type="match status" value="1"/>
</dbReference>
<organism evidence="5 6">
    <name type="scientific">Podarcis lilfordi</name>
    <name type="common">Lilford's wall lizard</name>
    <dbReference type="NCBI Taxonomy" id="74358"/>
    <lineage>
        <taxon>Eukaryota</taxon>
        <taxon>Metazoa</taxon>
        <taxon>Chordata</taxon>
        <taxon>Craniata</taxon>
        <taxon>Vertebrata</taxon>
        <taxon>Euteleostomi</taxon>
        <taxon>Lepidosauria</taxon>
        <taxon>Squamata</taxon>
        <taxon>Bifurcata</taxon>
        <taxon>Unidentata</taxon>
        <taxon>Episquamata</taxon>
        <taxon>Laterata</taxon>
        <taxon>Lacertibaenia</taxon>
        <taxon>Lacertidae</taxon>
        <taxon>Podarcis</taxon>
    </lineage>
</organism>
<proteinExistence type="predicted"/>
<dbReference type="Proteomes" id="UP001178461">
    <property type="component" value="Chromosome 16"/>
</dbReference>
<sequence length="184" mass="20164">MPFCETVNDFLPGGGGREVPLDGQSRQKMDPDISLLFQCPSPKGITEAQVVMEDAALEGPVRHQDLPGESVVKELFCSVLREIQDEVNLPLPTLSSPMLLGIARNETSAGRCSAEFYIRCSLSSEQVRHHYAIGGPEAQESTSIIFVDREDVLTMEQSGDFWKELCPSAKGAIELYRGVMGTCQ</sequence>
<reference evidence="5" key="1">
    <citation type="submission" date="2022-12" db="EMBL/GenBank/DDBJ databases">
        <authorList>
            <person name="Alioto T."/>
            <person name="Alioto T."/>
            <person name="Gomez Garrido J."/>
        </authorList>
    </citation>
    <scope>NUCLEOTIDE SEQUENCE</scope>
</reference>
<protein>
    <submittedName>
        <fullName evidence="5">Nudix hydrolase domain-containing protein</fullName>
    </submittedName>
</protein>
<evidence type="ECO:0000313" key="5">
    <source>
        <dbReference type="EMBL" id="CAI5798126.1"/>
    </source>
</evidence>